<dbReference type="EMBL" id="CAJZAF010000005">
    <property type="protein sequence ID" value="CAG9168110.1"/>
    <property type="molecule type" value="Genomic_DNA"/>
</dbReference>
<proteinExistence type="predicted"/>
<reference evidence="1 2" key="1">
    <citation type="submission" date="2021-08" db="EMBL/GenBank/DDBJ databases">
        <authorList>
            <person name="Peeters C."/>
        </authorList>
    </citation>
    <scope>NUCLEOTIDE SEQUENCE [LARGE SCALE GENOMIC DNA]</scope>
    <source>
        <strain evidence="1 2">LMG 23994</strain>
    </source>
</reference>
<protein>
    <submittedName>
        <fullName evidence="1">Uncharacterized protein</fullName>
    </submittedName>
</protein>
<evidence type="ECO:0000313" key="1">
    <source>
        <dbReference type="EMBL" id="CAG9168110.1"/>
    </source>
</evidence>
<accession>A0ABN7Y415</accession>
<keyword evidence="2" id="KW-1185">Reference proteome</keyword>
<dbReference type="Proteomes" id="UP000701702">
    <property type="component" value="Unassembled WGS sequence"/>
</dbReference>
<comment type="caution">
    <text evidence="1">The sequence shown here is derived from an EMBL/GenBank/DDBJ whole genome shotgun (WGS) entry which is preliminary data.</text>
</comment>
<organism evidence="1 2">
    <name type="scientific">Cupriavidus pinatubonensis</name>
    <dbReference type="NCBI Taxonomy" id="248026"/>
    <lineage>
        <taxon>Bacteria</taxon>
        <taxon>Pseudomonadati</taxon>
        <taxon>Pseudomonadota</taxon>
        <taxon>Betaproteobacteria</taxon>
        <taxon>Burkholderiales</taxon>
        <taxon>Burkholderiaceae</taxon>
        <taxon>Cupriavidus</taxon>
    </lineage>
</organism>
<sequence>MSATLHTIGAERAAKPSQTTIPSYAVDLLLAAKWVARPPVNATPESLAADQERLNDAVCAFEAQMPVVDGVILVEDAIVYCPAHRAGAEAALSFLRDHEDRAVILPAELHHHLVALGDLHCEEARAFLFVVGAFLSQSMIGHVPNLKTWDVDAALAGIEE</sequence>
<name>A0ABN7Y415_9BURK</name>
<dbReference type="RefSeq" id="WP_224000739.1">
    <property type="nucleotide sequence ID" value="NZ_CAJZAF010000005.1"/>
</dbReference>
<evidence type="ECO:0000313" key="2">
    <source>
        <dbReference type="Proteomes" id="UP000701702"/>
    </source>
</evidence>
<gene>
    <name evidence="1" type="ORF">LMG23994_01309</name>
</gene>